<dbReference type="CDD" id="cd02961">
    <property type="entry name" value="PDI_a_family"/>
    <property type="match status" value="1"/>
</dbReference>
<dbReference type="GO" id="GO:0034976">
    <property type="term" value="P:response to endoplasmic reticulum stress"/>
    <property type="evidence" value="ECO:0007669"/>
    <property type="project" value="TreeGrafter"/>
</dbReference>
<sequence length="566" mass="65795">MVYVQRGKTAELNIMFPNLLMIMRHYELGCISKSFHSSGYGWSRIDKAFWQDRVGEASDMLVLFYMFVLFMSVQRVMVSSHINSNFEATNVVELNAMNHHNILDLTKYTVIEFCNNNLRSCREADEIFFNTAKRLQKERIPVTFAKVDCSEQRELCDLHLAAEQPIVKFYNYGKVEITRYGLNFYHQQRFYNEVKNFTASRVTVLQTSDDLKRYLENSGVLLLGIFKGNCELKNVFLRVANRFRNTFKFAYSDAPEVAAETGYSHKILLYYPKHLANKYEPDRVAYNGKSTDSVFVNFLMQNSTGLAGIRTKENQYIFNRKPLFIVYFNVDYIENAQETKYWRNRVLSVADVYAGKAYFALSNDAVFDQEVEELGLRKNGERLVSEDNKPLVGAFTDNGRYRMESEFSTENLMEFVEGVLNKRIERFSLSEDIVVNSGNFVKVAVRQNFDELVLNSTKNVFLMLFTSICGICRRLSVKFDELDQEFLNQDVVFVKMDVLANDVPIMFANVSKEKPNLYWLSKVQRSHPITYGNDFNIDDIVKFIWSNLRATLDPPKADHKIHSDEL</sequence>
<name>A0A158R5P5_9BILA</name>
<dbReference type="Proteomes" id="UP000046393">
    <property type="component" value="Unplaced"/>
</dbReference>
<keyword evidence="8" id="KW-0472">Membrane</keyword>
<comment type="similarity">
    <text evidence="3">Belongs to the protein disulfide isomerase family.</text>
</comment>
<protein>
    <recommendedName>
        <fullName evidence="4">protein disulfide-isomerase</fullName>
        <ecNumber evidence="4">5.3.4.1</ecNumber>
    </recommendedName>
</protein>
<evidence type="ECO:0000313" key="11">
    <source>
        <dbReference type="WBParaSite" id="SMUV_0000771501-mRNA-1"/>
    </source>
</evidence>
<dbReference type="FunFam" id="3.40.30.10:FF:000077">
    <property type="entry name" value="Protein disulfide-isomerase"/>
    <property type="match status" value="1"/>
</dbReference>
<reference evidence="11" key="1">
    <citation type="submission" date="2016-04" db="UniProtKB">
        <authorList>
            <consortium name="WormBaseParasite"/>
        </authorList>
    </citation>
    <scope>IDENTIFICATION</scope>
</reference>
<dbReference type="STRING" id="451379.A0A158R5P5"/>
<comment type="subcellular location">
    <subcellularLocation>
        <location evidence="2">Endoplasmic reticulum lumen</location>
    </subcellularLocation>
</comment>
<dbReference type="GO" id="GO:0005788">
    <property type="term" value="C:endoplasmic reticulum lumen"/>
    <property type="evidence" value="ECO:0007669"/>
    <property type="project" value="UniProtKB-SubCell"/>
</dbReference>
<dbReference type="EC" id="5.3.4.1" evidence="4"/>
<evidence type="ECO:0000256" key="2">
    <source>
        <dbReference type="ARBA" id="ARBA00004319"/>
    </source>
</evidence>
<keyword evidence="6" id="KW-0413">Isomerase</keyword>
<feature type="domain" description="Thioredoxin" evidence="9">
    <location>
        <begin position="418"/>
        <end position="549"/>
    </location>
</feature>
<evidence type="ECO:0000256" key="5">
    <source>
        <dbReference type="ARBA" id="ARBA00022824"/>
    </source>
</evidence>
<accession>A0A158R5P5</accession>
<keyword evidence="8" id="KW-1133">Transmembrane helix</keyword>
<keyword evidence="10" id="KW-1185">Reference proteome</keyword>
<evidence type="ECO:0000256" key="3">
    <source>
        <dbReference type="ARBA" id="ARBA00006347"/>
    </source>
</evidence>
<evidence type="ECO:0000256" key="1">
    <source>
        <dbReference type="ARBA" id="ARBA00001182"/>
    </source>
</evidence>
<dbReference type="Pfam" id="PF00085">
    <property type="entry name" value="Thioredoxin"/>
    <property type="match status" value="1"/>
</dbReference>
<comment type="catalytic activity">
    <reaction evidence="1">
        <text>Catalyzes the rearrangement of -S-S- bonds in proteins.</text>
        <dbReference type="EC" id="5.3.4.1"/>
    </reaction>
</comment>
<evidence type="ECO:0000313" key="10">
    <source>
        <dbReference type="Proteomes" id="UP000046393"/>
    </source>
</evidence>
<evidence type="ECO:0000259" key="9">
    <source>
        <dbReference type="PROSITE" id="PS51352"/>
    </source>
</evidence>
<dbReference type="GO" id="GO:0006457">
    <property type="term" value="P:protein folding"/>
    <property type="evidence" value="ECO:0007669"/>
    <property type="project" value="TreeGrafter"/>
</dbReference>
<dbReference type="InterPro" id="IPR013766">
    <property type="entry name" value="Thioredoxin_domain"/>
</dbReference>
<dbReference type="InterPro" id="IPR036249">
    <property type="entry name" value="Thioredoxin-like_sf"/>
</dbReference>
<organism evidence="10 11">
    <name type="scientific">Syphacia muris</name>
    <dbReference type="NCBI Taxonomy" id="451379"/>
    <lineage>
        <taxon>Eukaryota</taxon>
        <taxon>Metazoa</taxon>
        <taxon>Ecdysozoa</taxon>
        <taxon>Nematoda</taxon>
        <taxon>Chromadorea</taxon>
        <taxon>Rhabditida</taxon>
        <taxon>Spirurina</taxon>
        <taxon>Oxyuridomorpha</taxon>
        <taxon>Oxyuroidea</taxon>
        <taxon>Oxyuridae</taxon>
        <taxon>Syphacia</taxon>
    </lineage>
</organism>
<dbReference type="PANTHER" id="PTHR18929">
    <property type="entry name" value="PROTEIN DISULFIDE ISOMERASE"/>
    <property type="match status" value="1"/>
</dbReference>
<evidence type="ECO:0000256" key="8">
    <source>
        <dbReference type="SAM" id="Phobius"/>
    </source>
</evidence>
<evidence type="ECO:0000256" key="6">
    <source>
        <dbReference type="ARBA" id="ARBA00023235"/>
    </source>
</evidence>
<dbReference type="AlphaFoldDB" id="A0A158R5P5"/>
<keyword evidence="8" id="KW-0812">Transmembrane</keyword>
<dbReference type="Pfam" id="PF13848">
    <property type="entry name" value="Thioredoxin_6"/>
    <property type="match status" value="1"/>
</dbReference>
<keyword evidence="7" id="KW-0676">Redox-active center</keyword>
<proteinExistence type="inferred from homology"/>
<dbReference type="PANTHER" id="PTHR18929:SF132">
    <property type="entry name" value="PROTEIN DISULFIDE-ISOMERASE A3"/>
    <property type="match status" value="1"/>
</dbReference>
<dbReference type="PROSITE" id="PS51352">
    <property type="entry name" value="THIOREDOXIN_2"/>
    <property type="match status" value="1"/>
</dbReference>
<dbReference type="WBParaSite" id="SMUV_0000771501-mRNA-1">
    <property type="protein sequence ID" value="SMUV_0000771501-mRNA-1"/>
    <property type="gene ID" value="SMUV_0000771501"/>
</dbReference>
<dbReference type="SUPFAM" id="SSF52833">
    <property type="entry name" value="Thioredoxin-like"/>
    <property type="match status" value="4"/>
</dbReference>
<feature type="transmembrane region" description="Helical" evidence="8">
    <location>
        <begin position="60"/>
        <end position="78"/>
    </location>
</feature>
<evidence type="ECO:0000256" key="4">
    <source>
        <dbReference type="ARBA" id="ARBA00012723"/>
    </source>
</evidence>
<dbReference type="GO" id="GO:0003756">
    <property type="term" value="F:protein disulfide isomerase activity"/>
    <property type="evidence" value="ECO:0007669"/>
    <property type="project" value="UniProtKB-EC"/>
</dbReference>
<evidence type="ECO:0000256" key="7">
    <source>
        <dbReference type="ARBA" id="ARBA00023284"/>
    </source>
</evidence>
<dbReference type="Gene3D" id="3.40.30.10">
    <property type="entry name" value="Glutaredoxin"/>
    <property type="match status" value="4"/>
</dbReference>
<keyword evidence="5" id="KW-0256">Endoplasmic reticulum</keyword>